<feature type="compositionally biased region" description="Low complexity" evidence="2">
    <location>
        <begin position="101"/>
        <end position="121"/>
    </location>
</feature>
<dbReference type="EMBL" id="BNJQ01000014">
    <property type="protein sequence ID" value="GHP06821.1"/>
    <property type="molecule type" value="Genomic_DNA"/>
</dbReference>
<organism evidence="3 4">
    <name type="scientific">Pycnococcus provasolii</name>
    <dbReference type="NCBI Taxonomy" id="41880"/>
    <lineage>
        <taxon>Eukaryota</taxon>
        <taxon>Viridiplantae</taxon>
        <taxon>Chlorophyta</taxon>
        <taxon>Pseudoscourfieldiophyceae</taxon>
        <taxon>Pseudoscourfieldiales</taxon>
        <taxon>Pycnococcaceae</taxon>
        <taxon>Pycnococcus</taxon>
    </lineage>
</organism>
<keyword evidence="4" id="KW-1185">Reference proteome</keyword>
<dbReference type="AlphaFoldDB" id="A0A830HMQ5"/>
<name>A0A830HMQ5_9CHLO</name>
<evidence type="ECO:0000313" key="3">
    <source>
        <dbReference type="EMBL" id="GHP06821.1"/>
    </source>
</evidence>
<feature type="region of interest" description="Disordered" evidence="2">
    <location>
        <begin position="101"/>
        <end position="150"/>
    </location>
</feature>
<feature type="compositionally biased region" description="Gly residues" evidence="2">
    <location>
        <begin position="195"/>
        <end position="207"/>
    </location>
</feature>
<dbReference type="OrthoDB" id="268027at2759"/>
<evidence type="ECO:0000256" key="2">
    <source>
        <dbReference type="SAM" id="MobiDB-lite"/>
    </source>
</evidence>
<feature type="region of interest" description="Disordered" evidence="2">
    <location>
        <begin position="1"/>
        <end position="28"/>
    </location>
</feature>
<feature type="compositionally biased region" description="Polar residues" evidence="2">
    <location>
        <begin position="126"/>
        <end position="142"/>
    </location>
</feature>
<dbReference type="Proteomes" id="UP000660262">
    <property type="component" value="Unassembled WGS sequence"/>
</dbReference>
<proteinExistence type="inferred from homology"/>
<dbReference type="GO" id="GO:0030041">
    <property type="term" value="P:actin filament polymerization"/>
    <property type="evidence" value="ECO:0007669"/>
    <property type="project" value="TreeGrafter"/>
</dbReference>
<feature type="compositionally biased region" description="Low complexity" evidence="2">
    <location>
        <begin position="1"/>
        <end position="10"/>
    </location>
</feature>
<dbReference type="GO" id="GO:0006887">
    <property type="term" value="P:exocytosis"/>
    <property type="evidence" value="ECO:0007669"/>
    <property type="project" value="TreeGrafter"/>
</dbReference>
<gene>
    <name evidence="3" type="ORF">PPROV_000556500</name>
</gene>
<dbReference type="PANTHER" id="PTHR13015:SF0">
    <property type="entry name" value="WASH COMPLEX SUBUNIT 3"/>
    <property type="match status" value="1"/>
</dbReference>
<dbReference type="Pfam" id="PF10152">
    <property type="entry name" value="CCDC53"/>
    <property type="match status" value="1"/>
</dbReference>
<feature type="region of interest" description="Disordered" evidence="2">
    <location>
        <begin position="187"/>
        <end position="219"/>
    </location>
</feature>
<dbReference type="InterPro" id="IPR019309">
    <property type="entry name" value="WASHC3"/>
</dbReference>
<evidence type="ECO:0000313" key="4">
    <source>
        <dbReference type="Proteomes" id="UP000660262"/>
    </source>
</evidence>
<dbReference type="PANTHER" id="PTHR13015">
    <property type="entry name" value="PROTEIN AD-016-RELATED"/>
    <property type="match status" value="1"/>
</dbReference>
<reference evidence="3" key="1">
    <citation type="submission" date="2020-10" db="EMBL/GenBank/DDBJ databases">
        <title>Unveiling of a novel bifunctional photoreceptor, Dualchrome1, isolated from a cosmopolitan green alga.</title>
        <authorList>
            <person name="Suzuki S."/>
            <person name="Kawachi M."/>
        </authorList>
    </citation>
    <scope>NUCLEOTIDE SEQUENCE</scope>
    <source>
        <strain evidence="3">NIES 2893</strain>
    </source>
</reference>
<comment type="similarity">
    <text evidence="1">Belongs to the CCDC53 family.</text>
</comment>
<sequence>MAMASSSSSSSPPPPSASAASASHRHGHQHIATQHLCALMNAFVVSSSQMINDLVNASDAKLMTLHHKMNAVSLRLQSLEAKLDSAGVNAAATSAPATSQDAAAAATATQPAEQQPASAAAGDGQNAPQQHEQEQTSQTGASSDAAEGSRVMDNPDYARFLKMVKMGVPEQAVKNKMAIEGFDPDLLDTPEAFYAGGGGNSGGGGGGGDDDSSSGASST</sequence>
<dbReference type="GO" id="GO:0071203">
    <property type="term" value="C:WASH complex"/>
    <property type="evidence" value="ECO:0007669"/>
    <property type="project" value="InterPro"/>
</dbReference>
<comment type="caution">
    <text evidence="3">The sequence shown here is derived from an EMBL/GenBank/DDBJ whole genome shotgun (WGS) entry which is preliminary data.</text>
</comment>
<accession>A0A830HMQ5</accession>
<evidence type="ECO:0000256" key="1">
    <source>
        <dbReference type="ARBA" id="ARBA00006290"/>
    </source>
</evidence>
<protein>
    <submittedName>
        <fullName evidence="3">Coiled-coil domain containing 53</fullName>
    </submittedName>
</protein>